<dbReference type="eggNOG" id="COG1597">
    <property type="taxonomic scope" value="Bacteria"/>
</dbReference>
<organism evidence="3 4">
    <name type="scientific">Spirochaeta lutea</name>
    <dbReference type="NCBI Taxonomy" id="1480694"/>
    <lineage>
        <taxon>Bacteria</taxon>
        <taxon>Pseudomonadati</taxon>
        <taxon>Spirochaetota</taxon>
        <taxon>Spirochaetia</taxon>
        <taxon>Spirochaetales</taxon>
        <taxon>Spirochaetaceae</taxon>
        <taxon>Spirochaeta</taxon>
    </lineage>
</organism>
<protein>
    <recommendedName>
        <fullName evidence="2">DAGKc domain-containing protein</fullName>
    </recommendedName>
</protein>
<accession>A0A098R149</accession>
<dbReference type="InterPro" id="IPR001206">
    <property type="entry name" value="Diacylglycerol_kinase_cat_dom"/>
</dbReference>
<dbReference type="AlphaFoldDB" id="A0A098R149"/>
<name>A0A098R149_9SPIO</name>
<dbReference type="InterPro" id="IPR017438">
    <property type="entry name" value="ATP-NAD_kinase_N"/>
</dbReference>
<dbReference type="Gene3D" id="2.60.200.40">
    <property type="match status" value="1"/>
</dbReference>
<evidence type="ECO:0000259" key="2">
    <source>
        <dbReference type="Pfam" id="PF00781"/>
    </source>
</evidence>
<dbReference type="InterPro" id="IPR016064">
    <property type="entry name" value="NAD/diacylglycerol_kinase_sf"/>
</dbReference>
<dbReference type="GO" id="GO:0016301">
    <property type="term" value="F:kinase activity"/>
    <property type="evidence" value="ECO:0007669"/>
    <property type="project" value="InterPro"/>
</dbReference>
<dbReference type="RefSeq" id="WP_037544841.1">
    <property type="nucleotide sequence ID" value="NZ_JNUP01000003.1"/>
</dbReference>
<dbReference type="Proteomes" id="UP000029692">
    <property type="component" value="Unassembled WGS sequence"/>
</dbReference>
<feature type="region of interest" description="Disordered" evidence="1">
    <location>
        <begin position="108"/>
        <end position="150"/>
    </location>
</feature>
<sequence length="479" mass="51964">MTVEQISRHLTELCAHIISRSPYWSESRGCRPMLHVILNPAAGGFMREAVRNQFFDDLESRIQAFLPMEMVMSHSEARARISIYPTQAPGSGSIIARDILDRFQLAGVQEDDQYPPASSRENRSQGESGRDWPYSPETEGARGWIPSRETDRPEHLIMSIGGDGTHLEVLNGLIESLGSGAGNGPSLGSARTSGSSPGADDAVVGLCRVPMGTGNDGVDLLSSGDIAGVLYARAGLAAPEARAVRVTTARGEVAVAGNIAGLGLDAYVVFLSERYKRILPGNIYKFAADLGVLSYKSRYNLGEARIRLQTYPGSTEQPAGQGRGMNPRESHASETVQNFQVPALIPGIICMGASGFRTYGNGLPVLPGEENVCIIPLGTVAQNIALKSQLYRGSHGKDPRVGLHRAAKMVVDYHGRLPMQLDGEVRWIEPQDFPLEFEVIQVPGVRLLGNRSNDADVQSQRSRYQVPAVLFPERYRDNA</sequence>
<evidence type="ECO:0000313" key="3">
    <source>
        <dbReference type="EMBL" id="KGE73825.1"/>
    </source>
</evidence>
<dbReference type="Gene3D" id="3.40.50.10330">
    <property type="entry name" value="Probable inorganic polyphosphate/atp-NAD kinase, domain 1"/>
    <property type="match status" value="1"/>
</dbReference>
<feature type="domain" description="DAGKc" evidence="2">
    <location>
        <begin position="155"/>
        <end position="221"/>
    </location>
</feature>
<gene>
    <name evidence="3" type="ORF">DC28_01005</name>
</gene>
<evidence type="ECO:0000256" key="1">
    <source>
        <dbReference type="SAM" id="MobiDB-lite"/>
    </source>
</evidence>
<comment type="caution">
    <text evidence="3">The sequence shown here is derived from an EMBL/GenBank/DDBJ whole genome shotgun (WGS) entry which is preliminary data.</text>
</comment>
<evidence type="ECO:0000313" key="4">
    <source>
        <dbReference type="Proteomes" id="UP000029692"/>
    </source>
</evidence>
<keyword evidence="4" id="KW-1185">Reference proteome</keyword>
<dbReference type="EMBL" id="JNUP01000003">
    <property type="protein sequence ID" value="KGE73825.1"/>
    <property type="molecule type" value="Genomic_DNA"/>
</dbReference>
<dbReference type="Pfam" id="PF00781">
    <property type="entry name" value="DAGK_cat"/>
    <property type="match status" value="1"/>
</dbReference>
<dbReference type="STRING" id="1480694.DC28_01005"/>
<dbReference type="SUPFAM" id="SSF111331">
    <property type="entry name" value="NAD kinase/diacylglycerol kinase-like"/>
    <property type="match status" value="1"/>
</dbReference>
<reference evidence="3 4" key="1">
    <citation type="submission" date="2014-05" db="EMBL/GenBank/DDBJ databases">
        <title>De novo Genome Sequence of Spirocheata sp.</title>
        <authorList>
            <person name="Shivani Y."/>
            <person name="Subhash Y."/>
            <person name="Tushar L."/>
            <person name="Sasikala C."/>
            <person name="Ramana C.V."/>
        </authorList>
    </citation>
    <scope>NUCLEOTIDE SEQUENCE [LARGE SCALE GENOMIC DNA]</scope>
    <source>
        <strain evidence="3 4">JC230</strain>
    </source>
</reference>
<feature type="compositionally biased region" description="Basic and acidic residues" evidence="1">
    <location>
        <begin position="120"/>
        <end position="130"/>
    </location>
</feature>
<dbReference type="OrthoDB" id="355901at2"/>
<proteinExistence type="predicted"/>